<keyword evidence="3" id="KW-1185">Reference proteome</keyword>
<dbReference type="InterPro" id="IPR014710">
    <property type="entry name" value="RmlC-like_jellyroll"/>
</dbReference>
<feature type="domain" description="Cupin type-2" evidence="1">
    <location>
        <begin position="42"/>
        <end position="99"/>
    </location>
</feature>
<dbReference type="Pfam" id="PF07883">
    <property type="entry name" value="Cupin_2"/>
    <property type="match status" value="1"/>
</dbReference>
<dbReference type="SUPFAM" id="SSF51182">
    <property type="entry name" value="RmlC-like cupins"/>
    <property type="match status" value="1"/>
</dbReference>
<dbReference type="Proteomes" id="UP000265962">
    <property type="component" value="Unassembled WGS sequence"/>
</dbReference>
<sequence>MEATPVGQSVTSLGLAAALPLLTKSTLSRVVVDNPAVRVICFTLDAGQSIDPHDEPDAEVITLLDGELEMTVGERTSTAVAGDVIYLAPGERQGWVATRPSRLQQIIVSPGRV</sequence>
<dbReference type="EMBL" id="OMOH01000001">
    <property type="protein sequence ID" value="SPF67316.1"/>
    <property type="molecule type" value="Genomic_DNA"/>
</dbReference>
<dbReference type="PANTHER" id="PTHR37694:SF1">
    <property type="entry name" value="SLR8022 PROTEIN"/>
    <property type="match status" value="1"/>
</dbReference>
<name>A0A375I268_9ACTN</name>
<reference evidence="3" key="1">
    <citation type="submission" date="2018-02" db="EMBL/GenBank/DDBJ databases">
        <authorList>
            <person name="Hornung B."/>
        </authorList>
    </citation>
    <scope>NUCLEOTIDE SEQUENCE [LARGE SCALE GENOMIC DNA]</scope>
</reference>
<protein>
    <submittedName>
        <fullName evidence="2">Cupin domain</fullName>
    </submittedName>
</protein>
<evidence type="ECO:0000259" key="1">
    <source>
        <dbReference type="Pfam" id="PF07883"/>
    </source>
</evidence>
<accession>A0A375I268</accession>
<evidence type="ECO:0000313" key="2">
    <source>
        <dbReference type="EMBL" id="SPF67316.1"/>
    </source>
</evidence>
<dbReference type="PANTHER" id="PTHR37694">
    <property type="entry name" value="SLR8022 PROTEIN"/>
    <property type="match status" value="1"/>
</dbReference>
<dbReference type="Gene3D" id="2.60.120.10">
    <property type="entry name" value="Jelly Rolls"/>
    <property type="match status" value="1"/>
</dbReference>
<dbReference type="AlphaFoldDB" id="A0A375I268"/>
<dbReference type="InterPro" id="IPR013096">
    <property type="entry name" value="Cupin_2"/>
</dbReference>
<dbReference type="RefSeq" id="WP_119714580.1">
    <property type="nucleotide sequence ID" value="NZ_OMOH01000001.1"/>
</dbReference>
<organism evidence="2 3">
    <name type="scientific">Propionibacterium ruminifibrarum</name>
    <dbReference type="NCBI Taxonomy" id="1962131"/>
    <lineage>
        <taxon>Bacteria</taxon>
        <taxon>Bacillati</taxon>
        <taxon>Actinomycetota</taxon>
        <taxon>Actinomycetes</taxon>
        <taxon>Propionibacteriales</taxon>
        <taxon>Propionibacteriaceae</taxon>
        <taxon>Propionibacterium</taxon>
    </lineage>
</organism>
<gene>
    <name evidence="2" type="ORF">PROPJV5_0326</name>
</gene>
<evidence type="ECO:0000313" key="3">
    <source>
        <dbReference type="Proteomes" id="UP000265962"/>
    </source>
</evidence>
<dbReference type="InterPro" id="IPR011051">
    <property type="entry name" value="RmlC_Cupin_sf"/>
</dbReference>
<proteinExistence type="predicted"/>
<dbReference type="OrthoDB" id="1121052at2"/>